<dbReference type="GO" id="GO:0016020">
    <property type="term" value="C:membrane"/>
    <property type="evidence" value="ECO:0007669"/>
    <property type="project" value="GOC"/>
</dbReference>
<comment type="caution">
    <text evidence="2">The sequence shown here is derived from an EMBL/GenBank/DDBJ whole genome shotgun (WGS) entry which is preliminary data.</text>
</comment>
<proteinExistence type="predicted"/>
<feature type="domain" description="Endonuclease/exonuclease/phosphatase" evidence="1">
    <location>
        <begin position="1"/>
        <end position="219"/>
    </location>
</feature>
<evidence type="ECO:0000313" key="2">
    <source>
        <dbReference type="EMBL" id="OFI35369.1"/>
    </source>
</evidence>
<evidence type="ECO:0000313" key="3">
    <source>
        <dbReference type="Proteomes" id="UP000176037"/>
    </source>
</evidence>
<organism evidence="2 3">
    <name type="scientific">Alteromonas lipolytica</name>
    <dbReference type="NCBI Taxonomy" id="1856405"/>
    <lineage>
        <taxon>Bacteria</taxon>
        <taxon>Pseudomonadati</taxon>
        <taxon>Pseudomonadota</taxon>
        <taxon>Gammaproteobacteria</taxon>
        <taxon>Alteromonadales</taxon>
        <taxon>Alteromonadaceae</taxon>
        <taxon>Alteromonas/Salinimonas group</taxon>
        <taxon>Alteromonas</taxon>
    </lineage>
</organism>
<dbReference type="PANTHER" id="PTHR14859">
    <property type="entry name" value="CALCOFLUOR WHITE HYPERSENSITIVE PROTEIN PRECURSOR"/>
    <property type="match status" value="1"/>
</dbReference>
<name>A0A1E8FHH7_9ALTE</name>
<dbReference type="Pfam" id="PF03372">
    <property type="entry name" value="Exo_endo_phos"/>
    <property type="match status" value="1"/>
</dbReference>
<reference evidence="2 3" key="1">
    <citation type="submission" date="2016-09" db="EMBL/GenBank/DDBJ databases">
        <title>Alteromonas lipolytica, a new species isolated from sea water.</title>
        <authorList>
            <person name="Wu Y.-H."/>
            <person name="Cheng H."/>
            <person name="Xu X.-W."/>
        </authorList>
    </citation>
    <scope>NUCLEOTIDE SEQUENCE [LARGE SCALE GENOMIC DNA]</scope>
    <source>
        <strain evidence="2 3">JW12</strain>
    </source>
</reference>
<dbReference type="AlphaFoldDB" id="A0A1E8FHH7"/>
<dbReference type="Proteomes" id="UP000176037">
    <property type="component" value="Unassembled WGS sequence"/>
</dbReference>
<protein>
    <recommendedName>
        <fullName evidence="1">Endonuclease/exonuclease/phosphatase domain-containing protein</fullName>
    </recommendedName>
</protein>
<dbReference type="SUPFAM" id="SSF56219">
    <property type="entry name" value="DNase I-like"/>
    <property type="match status" value="1"/>
</dbReference>
<dbReference type="GO" id="GO:0003824">
    <property type="term" value="F:catalytic activity"/>
    <property type="evidence" value="ECO:0007669"/>
    <property type="project" value="InterPro"/>
</dbReference>
<dbReference type="InterPro" id="IPR051916">
    <property type="entry name" value="GPI-anchor_lipid_remodeler"/>
</dbReference>
<dbReference type="InterPro" id="IPR005135">
    <property type="entry name" value="Endo/exonuclease/phosphatase"/>
</dbReference>
<sequence>MSYNIHSGVGRDGIQDYQRIGQFLASRNADFVLLQEMDTRSENRSIHDDIAAICVDGLYEMIEAPTKTTKSGWYGNAILTRHPVLHREQFDISAPGREPRTLQHVVVAVKDQQISLFNAHMGLKKAERKFQAKRIHAIMQDFLSRYPMPVCLGGDMNEWWLNTQLFKRLDKDFTQLKTGKTFPSQWPLLKLDRLWVNEALDVVLSHRIKEQAYRHYSDHIPVMVEFKTSG</sequence>
<dbReference type="STRING" id="1856405.BFC17_16190"/>
<dbReference type="GO" id="GO:0006506">
    <property type="term" value="P:GPI anchor biosynthetic process"/>
    <property type="evidence" value="ECO:0007669"/>
    <property type="project" value="TreeGrafter"/>
</dbReference>
<gene>
    <name evidence="2" type="ORF">BFC17_16190</name>
</gene>
<dbReference type="EMBL" id="MJIC01000010">
    <property type="protein sequence ID" value="OFI35369.1"/>
    <property type="molecule type" value="Genomic_DNA"/>
</dbReference>
<keyword evidence="3" id="KW-1185">Reference proteome</keyword>
<dbReference type="InterPro" id="IPR036691">
    <property type="entry name" value="Endo/exonu/phosph_ase_sf"/>
</dbReference>
<dbReference type="Gene3D" id="3.60.10.10">
    <property type="entry name" value="Endonuclease/exonuclease/phosphatase"/>
    <property type="match status" value="1"/>
</dbReference>
<dbReference type="PANTHER" id="PTHR14859:SF15">
    <property type="entry name" value="ENDONUCLEASE_EXONUCLEASE_PHOSPHATASE DOMAIN-CONTAINING PROTEIN"/>
    <property type="match status" value="1"/>
</dbReference>
<accession>A0A1E8FHH7</accession>
<evidence type="ECO:0000259" key="1">
    <source>
        <dbReference type="Pfam" id="PF03372"/>
    </source>
</evidence>